<protein>
    <recommendedName>
        <fullName evidence="3">TIGR02444 family protein</fullName>
    </recommendedName>
</protein>
<evidence type="ECO:0000313" key="2">
    <source>
        <dbReference type="Proteomes" id="UP000000753"/>
    </source>
</evidence>
<dbReference type="eggNOG" id="COG5589">
    <property type="taxonomic scope" value="Bacteria"/>
</dbReference>
<dbReference type="NCBIfam" id="TIGR02444">
    <property type="entry name" value="TIGR02444 family protein"/>
    <property type="match status" value="1"/>
</dbReference>
<dbReference type="Proteomes" id="UP000000753">
    <property type="component" value="Chromosome"/>
</dbReference>
<proteinExistence type="predicted"/>
<accession>B8CIS8</accession>
<dbReference type="AlphaFoldDB" id="B8CIS8"/>
<dbReference type="STRING" id="225849.swp_0740"/>
<dbReference type="HOGENOM" id="CLU_1712034_0_0_6"/>
<dbReference type="InterPro" id="IPR012659">
    <property type="entry name" value="CHP02444"/>
</dbReference>
<dbReference type="KEGG" id="swp:swp_0740"/>
<evidence type="ECO:0008006" key="3">
    <source>
        <dbReference type="Google" id="ProtNLM"/>
    </source>
</evidence>
<dbReference type="EMBL" id="CP000472">
    <property type="protein sequence ID" value="ACJ27554.1"/>
    <property type="molecule type" value="Genomic_DNA"/>
</dbReference>
<sequence>MKMTFLNKLDGLLWQDCDDIYLKHQQICLALQDDYQVNVNLLLLATWLDKQSHLLSLQQWQTLQQDTFKWESRVLLPYRKLRRLSKSCLAADEYQQMLDVELMLERKSQKLILHSLNQLAWQGESSNLASYLSLFNLSDKDYAALTR</sequence>
<evidence type="ECO:0000313" key="1">
    <source>
        <dbReference type="EMBL" id="ACJ27554.1"/>
    </source>
</evidence>
<reference evidence="1 2" key="1">
    <citation type="journal article" date="2008" name="PLoS ONE">
        <title>Environmental adaptation: genomic analysis of the piezotolerant and psychrotolerant deep-sea iron reducing bacterium Shewanella piezotolerans WP3.</title>
        <authorList>
            <person name="Wang F."/>
            <person name="Wang J."/>
            <person name="Jian H."/>
            <person name="Zhang B."/>
            <person name="Li S."/>
            <person name="Wang F."/>
            <person name="Zeng X."/>
            <person name="Gao L."/>
            <person name="Bartlett D.H."/>
            <person name="Yu J."/>
            <person name="Hu S."/>
            <person name="Xiao X."/>
        </authorList>
    </citation>
    <scope>NUCLEOTIDE SEQUENCE [LARGE SCALE GENOMIC DNA]</scope>
    <source>
        <strain evidence="2">WP3 / JCM 13877</strain>
    </source>
</reference>
<keyword evidence="2" id="KW-1185">Reference proteome</keyword>
<dbReference type="Pfam" id="PF09523">
    <property type="entry name" value="DUF2390"/>
    <property type="match status" value="1"/>
</dbReference>
<gene>
    <name evidence="1" type="ordered locus">swp_0740</name>
</gene>
<name>B8CIS8_SHEPW</name>
<organism evidence="1 2">
    <name type="scientific">Shewanella piezotolerans (strain WP3 / JCM 13877)</name>
    <dbReference type="NCBI Taxonomy" id="225849"/>
    <lineage>
        <taxon>Bacteria</taxon>
        <taxon>Pseudomonadati</taxon>
        <taxon>Pseudomonadota</taxon>
        <taxon>Gammaproteobacteria</taxon>
        <taxon>Alteromonadales</taxon>
        <taxon>Shewanellaceae</taxon>
        <taxon>Shewanella</taxon>
    </lineage>
</organism>